<dbReference type="Gene3D" id="3.30.1490.20">
    <property type="entry name" value="ATP-grasp fold, A domain"/>
    <property type="match status" value="1"/>
</dbReference>
<comment type="pathway">
    <text evidence="3">Carbohydrate biosynthesis; gluconeogenesis.</text>
</comment>
<dbReference type="KEGG" id="dat:HRM2_46050"/>
<keyword evidence="7 17" id="KW-0808">Transferase</keyword>
<comment type="catalytic activity">
    <reaction evidence="14">
        <text>pyruvate + ATP + H2O = phosphoenolpyruvate + AMP + phosphate + 2 H(+)</text>
        <dbReference type="Rhea" id="RHEA:11364"/>
        <dbReference type="ChEBI" id="CHEBI:15361"/>
        <dbReference type="ChEBI" id="CHEBI:15377"/>
        <dbReference type="ChEBI" id="CHEBI:15378"/>
        <dbReference type="ChEBI" id="CHEBI:30616"/>
        <dbReference type="ChEBI" id="CHEBI:43474"/>
        <dbReference type="ChEBI" id="CHEBI:58702"/>
        <dbReference type="ChEBI" id="CHEBI:456215"/>
        <dbReference type="EC" id="2.7.9.2"/>
    </reaction>
</comment>
<keyword evidence="8" id="KW-0479">Metal-binding</keyword>
<dbReference type="GO" id="GO:0008986">
    <property type="term" value="F:pyruvate, water dikinase activity"/>
    <property type="evidence" value="ECO:0007669"/>
    <property type="project" value="UniProtKB-EC"/>
</dbReference>
<keyword evidence="10" id="KW-0418">Kinase</keyword>
<dbReference type="Gene3D" id="3.50.30.10">
    <property type="entry name" value="Phosphohistidine domain"/>
    <property type="match status" value="1"/>
</dbReference>
<dbReference type="Pfam" id="PF01326">
    <property type="entry name" value="PPDK_N"/>
    <property type="match status" value="1"/>
</dbReference>
<reference evidence="17 18" key="1">
    <citation type="journal article" date="2009" name="Environ. Microbiol.">
        <title>Genome sequence of Desulfobacterium autotrophicum HRM2, a marine sulfate reducer oxidizing organic carbon completely to carbon dioxide.</title>
        <authorList>
            <person name="Strittmatter A.W."/>
            <person name="Liesegang H."/>
            <person name="Rabus R."/>
            <person name="Decker I."/>
            <person name="Amann J."/>
            <person name="Andres S."/>
            <person name="Henne A."/>
            <person name="Fricke W.F."/>
            <person name="Martinez-Arias R."/>
            <person name="Bartels D."/>
            <person name="Goesmann A."/>
            <person name="Krause L."/>
            <person name="Puehler A."/>
            <person name="Klenk H.P."/>
            <person name="Richter M."/>
            <person name="Schuler M."/>
            <person name="Gloeckner F.O."/>
            <person name="Meyerdierks A."/>
            <person name="Gottschalk G."/>
            <person name="Amann R."/>
        </authorList>
    </citation>
    <scope>NUCLEOTIDE SEQUENCE [LARGE SCALE GENOMIC DNA]</scope>
    <source>
        <strain evidence="18">ATCC 43914 / DSM 3382 / HRM2</strain>
    </source>
</reference>
<feature type="domain" description="PEP-utilising enzyme mobile" evidence="15">
    <location>
        <begin position="446"/>
        <end position="514"/>
    </location>
</feature>
<evidence type="ECO:0000256" key="3">
    <source>
        <dbReference type="ARBA" id="ARBA00004742"/>
    </source>
</evidence>
<gene>
    <name evidence="17" type="primary">ppsA9</name>
    <name evidence="17" type="ordered locus">HRM2_46050</name>
</gene>
<dbReference type="SUPFAM" id="SSF56059">
    <property type="entry name" value="Glutathione synthetase ATP-binding domain-like"/>
    <property type="match status" value="1"/>
</dbReference>
<dbReference type="SUPFAM" id="SSF52009">
    <property type="entry name" value="Phosphohistidine domain"/>
    <property type="match status" value="1"/>
</dbReference>
<keyword evidence="12" id="KW-0460">Magnesium</keyword>
<dbReference type="PANTHER" id="PTHR43030:SF1">
    <property type="entry name" value="PHOSPHOENOLPYRUVATE SYNTHASE"/>
    <property type="match status" value="1"/>
</dbReference>
<comment type="cofactor">
    <cofactor evidence="1">
        <name>Mg(2+)</name>
        <dbReference type="ChEBI" id="CHEBI:18420"/>
    </cofactor>
</comment>
<dbReference type="OrthoDB" id="9760711at2"/>
<dbReference type="GO" id="GO:0006094">
    <property type="term" value="P:gluconeogenesis"/>
    <property type="evidence" value="ECO:0007669"/>
    <property type="project" value="UniProtKB-UniPathway"/>
</dbReference>
<evidence type="ECO:0000256" key="7">
    <source>
        <dbReference type="ARBA" id="ARBA00022679"/>
    </source>
</evidence>
<dbReference type="InterPro" id="IPR036637">
    <property type="entry name" value="Phosphohistidine_dom_sf"/>
</dbReference>
<comment type="function">
    <text evidence="2">Catalyzes the phosphorylation of pyruvate to phosphoenolpyruvate.</text>
</comment>
<evidence type="ECO:0000313" key="18">
    <source>
        <dbReference type="Proteomes" id="UP000000442"/>
    </source>
</evidence>
<evidence type="ECO:0000259" key="16">
    <source>
        <dbReference type="Pfam" id="PF01326"/>
    </source>
</evidence>
<dbReference type="GO" id="GO:0046872">
    <property type="term" value="F:metal ion binding"/>
    <property type="evidence" value="ECO:0007669"/>
    <property type="project" value="UniProtKB-KW"/>
</dbReference>
<dbReference type="Pfam" id="PF00391">
    <property type="entry name" value="PEP-utilizers"/>
    <property type="match status" value="1"/>
</dbReference>
<evidence type="ECO:0000256" key="1">
    <source>
        <dbReference type="ARBA" id="ARBA00001946"/>
    </source>
</evidence>
<evidence type="ECO:0000256" key="8">
    <source>
        <dbReference type="ARBA" id="ARBA00022723"/>
    </source>
</evidence>
<dbReference type="eggNOG" id="COG3848">
    <property type="taxonomic scope" value="Bacteria"/>
</dbReference>
<dbReference type="InterPro" id="IPR008279">
    <property type="entry name" value="PEP-util_enz_mobile_dom"/>
</dbReference>
<dbReference type="RefSeq" id="WP_015906375.1">
    <property type="nucleotide sequence ID" value="NC_012108.1"/>
</dbReference>
<feature type="domain" description="Pyruvate phosphate dikinase AMP/ATP-binding" evidence="16">
    <location>
        <begin position="126"/>
        <end position="404"/>
    </location>
</feature>
<dbReference type="InterPro" id="IPR006319">
    <property type="entry name" value="PEP_synth"/>
</dbReference>
<evidence type="ECO:0000256" key="5">
    <source>
        <dbReference type="ARBA" id="ARBA00011996"/>
    </source>
</evidence>
<keyword evidence="11" id="KW-0067">ATP-binding</keyword>
<evidence type="ECO:0000256" key="12">
    <source>
        <dbReference type="ARBA" id="ARBA00022842"/>
    </source>
</evidence>
<evidence type="ECO:0000256" key="11">
    <source>
        <dbReference type="ARBA" id="ARBA00022840"/>
    </source>
</evidence>
<protein>
    <recommendedName>
        <fullName evidence="6">Phosphoenolpyruvate synthase</fullName>
        <ecNumber evidence="5">2.7.9.2</ecNumber>
    </recommendedName>
    <alternativeName>
        <fullName evidence="13">Pyruvate, water dikinase</fullName>
    </alternativeName>
</protein>
<keyword evidence="18" id="KW-1185">Reference proteome</keyword>
<accession>C0QG82</accession>
<dbReference type="EMBL" id="CP001087">
    <property type="protein sequence ID" value="ACN17661.1"/>
    <property type="molecule type" value="Genomic_DNA"/>
</dbReference>
<dbReference type="UniPathway" id="UPA00138"/>
<comment type="similarity">
    <text evidence="4">Belongs to the PEP-utilizing enzyme family.</text>
</comment>
<organism evidence="17 18">
    <name type="scientific">Desulforapulum autotrophicum (strain ATCC 43914 / DSM 3382 / VKM B-1955 / HRM2)</name>
    <name type="common">Desulfobacterium autotrophicum</name>
    <dbReference type="NCBI Taxonomy" id="177437"/>
    <lineage>
        <taxon>Bacteria</taxon>
        <taxon>Pseudomonadati</taxon>
        <taxon>Thermodesulfobacteriota</taxon>
        <taxon>Desulfobacteria</taxon>
        <taxon>Desulfobacterales</taxon>
        <taxon>Desulfobacteraceae</taxon>
        <taxon>Desulforapulum</taxon>
    </lineage>
</organism>
<dbReference type="AlphaFoldDB" id="C0QG82"/>
<evidence type="ECO:0000256" key="10">
    <source>
        <dbReference type="ARBA" id="ARBA00022777"/>
    </source>
</evidence>
<evidence type="ECO:0000256" key="9">
    <source>
        <dbReference type="ARBA" id="ARBA00022741"/>
    </source>
</evidence>
<dbReference type="Proteomes" id="UP000000442">
    <property type="component" value="Chromosome"/>
</dbReference>
<sequence length="809" mass="89396">MWLICRHWFKKLFMPGRLLQEKHVAFRKVLQLDSLSLDFLADLESHLLGQDPADDFRINNLCDQAIEAVGAMAEHLYAMNPPAYGKLLERHAELTTEIKGMMGQVETQSSPPYILPLQQAADYPEIAGGKAANLSAAERAGVIIPSGFVITANAFHRFICDNKLENELIRQLRQVHADDNDTIIRITGELQALILGCEVPADISDHIEQSVESLMPADRLAVRSSALAEDGLVSFAGQYASELDVPASKVIAAYKRVIAGKYCPRAVTYRIRHGLSDTDTAMAVLVVPMIQPQTSGVMYTLDPGTPARKDSLGVYAVAGLAEGLVDGSRTPERYHLPREDSLISPQILSAHDDSLLNTTQLQQLRTWGLQLETYFGYPQDIEWTLDNDGLTVLQCRRLHQKKDPHPAIVPAVDLTRVLYSNLHCASAGISCGPVFFAPTGKTFRNIPPGSVVLTPTLRSSLSQFLDRVVGVIAANGSRASHFSSVARERGIPVLVGGEVELAAGQVVTVDAVSGRIFNGCVNTVLQNGKLHFNKDFPAEKYVKLAARTTHLSLTNPDGDTFTPAQCHSLHDMVRFCHEKSVWEMFHLVGKKGRGLGKARKLVTDLPLVIYILDLEKRTSVKAPARLTLAEISSVPMQSYWQGMSDSRIFWDNSQHHVDWGAFDQISGGIFFLDTKLLASYAIVSRDYLHLNIRFGYHFSIVDAICGEQASTNYLNFRFKGGGAAHRQKLFRLEFIDKVLTAFGFETASRGDMLDAAFARASQSETKLALTRLGMLLAATRLMDMRLTKTSQVTEEVEKFLILAKETKSF</sequence>
<dbReference type="PANTHER" id="PTHR43030">
    <property type="entry name" value="PHOSPHOENOLPYRUVATE SYNTHASE"/>
    <property type="match status" value="1"/>
</dbReference>
<dbReference type="STRING" id="177437.HRM2_46050"/>
<evidence type="ECO:0000259" key="15">
    <source>
        <dbReference type="Pfam" id="PF00391"/>
    </source>
</evidence>
<evidence type="ECO:0000256" key="2">
    <source>
        <dbReference type="ARBA" id="ARBA00002988"/>
    </source>
</evidence>
<evidence type="ECO:0000256" key="13">
    <source>
        <dbReference type="ARBA" id="ARBA00033470"/>
    </source>
</evidence>
<proteinExistence type="inferred from homology"/>
<dbReference type="Gene3D" id="3.30.470.20">
    <property type="entry name" value="ATP-grasp fold, B domain"/>
    <property type="match status" value="2"/>
</dbReference>
<dbReference type="InterPro" id="IPR013815">
    <property type="entry name" value="ATP_grasp_subdomain_1"/>
</dbReference>
<dbReference type="eggNOG" id="COG0574">
    <property type="taxonomic scope" value="Bacteria"/>
</dbReference>
<evidence type="ECO:0000256" key="14">
    <source>
        <dbReference type="ARBA" id="ARBA00047700"/>
    </source>
</evidence>
<dbReference type="InterPro" id="IPR002192">
    <property type="entry name" value="PPDK_AMP/ATP-bd"/>
</dbReference>
<dbReference type="HOGENOM" id="CLU_011040_0_0_7"/>
<keyword evidence="9" id="KW-0547">Nucleotide-binding</keyword>
<dbReference type="GO" id="GO:0005524">
    <property type="term" value="F:ATP binding"/>
    <property type="evidence" value="ECO:0007669"/>
    <property type="project" value="UniProtKB-KW"/>
</dbReference>
<evidence type="ECO:0000256" key="6">
    <source>
        <dbReference type="ARBA" id="ARBA00021623"/>
    </source>
</evidence>
<name>C0QG82_DESAH</name>
<dbReference type="EC" id="2.7.9.2" evidence="5"/>
<evidence type="ECO:0000313" key="17">
    <source>
        <dbReference type="EMBL" id="ACN17661.1"/>
    </source>
</evidence>
<evidence type="ECO:0000256" key="4">
    <source>
        <dbReference type="ARBA" id="ARBA00007837"/>
    </source>
</evidence>